<accession>A0A072V8E3</accession>
<dbReference type="PANTHER" id="PTHR35218:SF9">
    <property type="entry name" value="ENDONUCLEASE_EXONUCLEASE_PHOSPHATASE DOMAIN-CONTAINING PROTEIN"/>
    <property type="match status" value="1"/>
</dbReference>
<dbReference type="Proteomes" id="UP000002051">
    <property type="component" value="Chromosome 2"/>
</dbReference>
<dbReference type="PANTHER" id="PTHR35218">
    <property type="entry name" value="RNASE H DOMAIN-CONTAINING PROTEIN"/>
    <property type="match status" value="1"/>
</dbReference>
<dbReference type="AlphaFoldDB" id="A0A072V8E3"/>
<gene>
    <name evidence="1" type="ordered locus">MTR_2g043870</name>
</gene>
<organism evidence="1 3">
    <name type="scientific">Medicago truncatula</name>
    <name type="common">Barrel medic</name>
    <name type="synonym">Medicago tribuloides</name>
    <dbReference type="NCBI Taxonomy" id="3880"/>
    <lineage>
        <taxon>Eukaryota</taxon>
        <taxon>Viridiplantae</taxon>
        <taxon>Streptophyta</taxon>
        <taxon>Embryophyta</taxon>
        <taxon>Tracheophyta</taxon>
        <taxon>Spermatophyta</taxon>
        <taxon>Magnoliopsida</taxon>
        <taxon>eudicotyledons</taxon>
        <taxon>Gunneridae</taxon>
        <taxon>Pentapetalae</taxon>
        <taxon>rosids</taxon>
        <taxon>fabids</taxon>
        <taxon>Fabales</taxon>
        <taxon>Fabaceae</taxon>
        <taxon>Papilionoideae</taxon>
        <taxon>50 kb inversion clade</taxon>
        <taxon>NPAAA clade</taxon>
        <taxon>Hologalegina</taxon>
        <taxon>IRL clade</taxon>
        <taxon>Trifolieae</taxon>
        <taxon>Medicago</taxon>
    </lineage>
</organism>
<sequence>MKKEVKEEKEKELVKKEVVNIKYGQARGAMEKLHTRIPHSTKVQESKRVTLLVTISDVLDRKFQGDISLIAIVIRSKGWNCRGLGNPSIVPKLKYILRYHKPAALFLNETLVHSNKANEFRYMLGFDNRFVVSSIGRSGGLALFWQNSFNCTVLNYSNNHINVEVNDSSRGH</sequence>
<reference evidence="1 3" key="1">
    <citation type="journal article" date="2011" name="Nature">
        <title>The Medicago genome provides insight into the evolution of rhizobial symbioses.</title>
        <authorList>
            <person name="Young N.D."/>
            <person name="Debelle F."/>
            <person name="Oldroyd G.E."/>
            <person name="Geurts R."/>
            <person name="Cannon S.B."/>
            <person name="Udvardi M.K."/>
            <person name="Benedito V.A."/>
            <person name="Mayer K.F."/>
            <person name="Gouzy J."/>
            <person name="Schoof H."/>
            <person name="Van de Peer Y."/>
            <person name="Proost S."/>
            <person name="Cook D.R."/>
            <person name="Meyers B.C."/>
            <person name="Spannagl M."/>
            <person name="Cheung F."/>
            <person name="De Mita S."/>
            <person name="Krishnakumar V."/>
            <person name="Gundlach H."/>
            <person name="Zhou S."/>
            <person name="Mudge J."/>
            <person name="Bharti A.K."/>
            <person name="Murray J.D."/>
            <person name="Naoumkina M.A."/>
            <person name="Rosen B."/>
            <person name="Silverstein K.A."/>
            <person name="Tang H."/>
            <person name="Rombauts S."/>
            <person name="Zhao P.X."/>
            <person name="Zhou P."/>
            <person name="Barbe V."/>
            <person name="Bardou P."/>
            <person name="Bechner M."/>
            <person name="Bellec A."/>
            <person name="Berger A."/>
            <person name="Berges H."/>
            <person name="Bidwell S."/>
            <person name="Bisseling T."/>
            <person name="Choisne N."/>
            <person name="Couloux A."/>
            <person name="Denny R."/>
            <person name="Deshpande S."/>
            <person name="Dai X."/>
            <person name="Doyle J.J."/>
            <person name="Dudez A.M."/>
            <person name="Farmer A.D."/>
            <person name="Fouteau S."/>
            <person name="Franken C."/>
            <person name="Gibelin C."/>
            <person name="Gish J."/>
            <person name="Goldstein S."/>
            <person name="Gonzalez A.J."/>
            <person name="Green P.J."/>
            <person name="Hallab A."/>
            <person name="Hartog M."/>
            <person name="Hua A."/>
            <person name="Humphray S.J."/>
            <person name="Jeong D.H."/>
            <person name="Jing Y."/>
            <person name="Jocker A."/>
            <person name="Kenton S.M."/>
            <person name="Kim D.J."/>
            <person name="Klee K."/>
            <person name="Lai H."/>
            <person name="Lang C."/>
            <person name="Lin S."/>
            <person name="Macmil S.L."/>
            <person name="Magdelenat G."/>
            <person name="Matthews L."/>
            <person name="McCorrison J."/>
            <person name="Monaghan E.L."/>
            <person name="Mun J.H."/>
            <person name="Najar F.Z."/>
            <person name="Nicholson C."/>
            <person name="Noirot C."/>
            <person name="O'Bleness M."/>
            <person name="Paule C.R."/>
            <person name="Poulain J."/>
            <person name="Prion F."/>
            <person name="Qin B."/>
            <person name="Qu C."/>
            <person name="Retzel E.F."/>
            <person name="Riddle C."/>
            <person name="Sallet E."/>
            <person name="Samain S."/>
            <person name="Samson N."/>
            <person name="Sanders I."/>
            <person name="Saurat O."/>
            <person name="Scarpelli C."/>
            <person name="Schiex T."/>
            <person name="Segurens B."/>
            <person name="Severin A.J."/>
            <person name="Sherrier D.J."/>
            <person name="Shi R."/>
            <person name="Sims S."/>
            <person name="Singer S.R."/>
            <person name="Sinharoy S."/>
            <person name="Sterck L."/>
            <person name="Viollet A."/>
            <person name="Wang B.B."/>
            <person name="Wang K."/>
            <person name="Wang M."/>
            <person name="Wang X."/>
            <person name="Warfsmann J."/>
            <person name="Weissenbach J."/>
            <person name="White D.D."/>
            <person name="White J.D."/>
            <person name="Wiley G.B."/>
            <person name="Wincker P."/>
            <person name="Xing Y."/>
            <person name="Yang L."/>
            <person name="Yao Z."/>
            <person name="Ying F."/>
            <person name="Zhai J."/>
            <person name="Zhou L."/>
            <person name="Zuber A."/>
            <person name="Denarie J."/>
            <person name="Dixon R.A."/>
            <person name="May G.D."/>
            <person name="Schwartz D.C."/>
            <person name="Rogers J."/>
            <person name="Quetier F."/>
            <person name="Town C.D."/>
            <person name="Roe B.A."/>
        </authorList>
    </citation>
    <scope>NUCLEOTIDE SEQUENCE [LARGE SCALE GENOMIC DNA]</scope>
    <source>
        <strain evidence="1">A17</strain>
        <strain evidence="2 3">cv. Jemalong A17</strain>
    </source>
</reference>
<dbReference type="SUPFAM" id="SSF56219">
    <property type="entry name" value="DNase I-like"/>
    <property type="match status" value="1"/>
</dbReference>
<reference evidence="1 3" key="2">
    <citation type="journal article" date="2014" name="BMC Genomics">
        <title>An improved genome release (version Mt4.0) for the model legume Medicago truncatula.</title>
        <authorList>
            <person name="Tang H."/>
            <person name="Krishnakumar V."/>
            <person name="Bidwell S."/>
            <person name="Rosen B."/>
            <person name="Chan A."/>
            <person name="Zhou S."/>
            <person name="Gentzbittel L."/>
            <person name="Childs K.L."/>
            <person name="Yandell M."/>
            <person name="Gundlach H."/>
            <person name="Mayer K.F."/>
            <person name="Schwartz D.C."/>
            <person name="Town C.D."/>
        </authorList>
    </citation>
    <scope>GENOME REANNOTATION</scope>
    <source>
        <strain evidence="1">A17</strain>
        <strain evidence="2 3">cv. Jemalong A17</strain>
    </source>
</reference>
<reference evidence="2" key="3">
    <citation type="submission" date="2015-04" db="UniProtKB">
        <authorList>
            <consortium name="EnsemblPlants"/>
        </authorList>
    </citation>
    <scope>IDENTIFICATION</scope>
    <source>
        <strain evidence="2">cv. Jemalong A17</strain>
    </source>
</reference>
<protein>
    <recommendedName>
        <fullName evidence="4">Endonuclease/exonuclease/phosphatase family protein</fullName>
    </recommendedName>
</protein>
<dbReference type="HOGENOM" id="CLU_1557568_0_0_1"/>
<name>A0A072V8E3_MEDTR</name>
<evidence type="ECO:0000313" key="3">
    <source>
        <dbReference type="Proteomes" id="UP000002051"/>
    </source>
</evidence>
<keyword evidence="3" id="KW-1185">Reference proteome</keyword>
<evidence type="ECO:0008006" key="4">
    <source>
        <dbReference type="Google" id="ProtNLM"/>
    </source>
</evidence>
<dbReference type="InterPro" id="IPR036691">
    <property type="entry name" value="Endo/exonu/phosph_ase_sf"/>
</dbReference>
<dbReference type="EMBL" id="CM001218">
    <property type="protein sequence ID" value="KEH37643.1"/>
    <property type="molecule type" value="Genomic_DNA"/>
</dbReference>
<proteinExistence type="predicted"/>
<dbReference type="Gene3D" id="3.60.10.10">
    <property type="entry name" value="Endonuclease/exonuclease/phosphatase"/>
    <property type="match status" value="1"/>
</dbReference>
<evidence type="ECO:0000313" key="1">
    <source>
        <dbReference type="EMBL" id="KEH37643.1"/>
    </source>
</evidence>
<dbReference type="EnsemblPlants" id="KEH37643">
    <property type="protein sequence ID" value="KEH37643"/>
    <property type="gene ID" value="MTR_2g043870"/>
</dbReference>
<evidence type="ECO:0000313" key="2">
    <source>
        <dbReference type="EnsemblPlants" id="KEH37643"/>
    </source>
</evidence>